<dbReference type="AlphaFoldDB" id="A0A0S2DXZ2"/>
<dbReference type="EMBL" id="CP011129">
    <property type="protein sequence ID" value="ALN78720.1"/>
    <property type="molecule type" value="Genomic_DNA"/>
</dbReference>
<evidence type="ECO:0000313" key="1">
    <source>
        <dbReference type="EMBL" id="ALN78720.1"/>
    </source>
</evidence>
<dbReference type="RefSeq" id="WP_057916481.1">
    <property type="nucleotide sequence ID" value="NZ_CP011129.1"/>
</dbReference>
<dbReference type="STRING" id="84531.LA76x_0559"/>
<name>A0A0S2DXZ2_LYSAN</name>
<reference evidence="1 2" key="1">
    <citation type="journal article" date="2015" name="BMC Genomics">
        <title>Comparative genomics and metabolic profiling of the genus Lysobacter.</title>
        <authorList>
            <person name="de Bruijn I."/>
            <person name="Cheng X."/>
            <person name="de Jager V."/>
            <person name="Exposito R.G."/>
            <person name="Watrous J."/>
            <person name="Patel N."/>
            <person name="Postma J."/>
            <person name="Dorrestein P.C."/>
            <person name="Kobayashi D."/>
            <person name="Raaijmakers J.M."/>
        </authorList>
    </citation>
    <scope>NUCLEOTIDE SEQUENCE [LARGE SCALE GENOMIC DNA]</scope>
    <source>
        <strain evidence="1 2">76</strain>
    </source>
</reference>
<sequence>MRAKTAFSTAFLATIFIAFLANAVPYLLTRQAYQRDGQEVAGFPFLFRKVGGDCGVSVCDSYGFHPAHFAADAGLALACATLAGYIALRWVERVQAGA</sequence>
<accession>A0A0S2DXZ2</accession>
<organism evidence="1 2">
    <name type="scientific">Lysobacter antibioticus</name>
    <dbReference type="NCBI Taxonomy" id="84531"/>
    <lineage>
        <taxon>Bacteria</taxon>
        <taxon>Pseudomonadati</taxon>
        <taxon>Pseudomonadota</taxon>
        <taxon>Gammaproteobacteria</taxon>
        <taxon>Lysobacterales</taxon>
        <taxon>Lysobacteraceae</taxon>
        <taxon>Lysobacter</taxon>
    </lineage>
</organism>
<gene>
    <name evidence="1" type="ORF">LA76x_0559</name>
</gene>
<proteinExistence type="predicted"/>
<dbReference type="KEGG" id="laq:GLA29479_2632"/>
<dbReference type="OrthoDB" id="6059172at2"/>
<evidence type="ECO:0000313" key="2">
    <source>
        <dbReference type="Proteomes" id="UP000060787"/>
    </source>
</evidence>
<keyword evidence="2" id="KW-1185">Reference proteome</keyword>
<protein>
    <submittedName>
        <fullName evidence="1">Uncharacterized protein</fullName>
    </submittedName>
</protein>
<dbReference type="Proteomes" id="UP000060787">
    <property type="component" value="Chromosome"/>
</dbReference>
<dbReference type="KEGG" id="lab:LA76x_0559"/>
<dbReference type="PATRIC" id="fig|84531.7.peg.2579"/>